<gene>
    <name evidence="1" type="ORF">CR9_156</name>
</gene>
<accession>M1F3M0</accession>
<evidence type="ECO:0000313" key="2">
    <source>
        <dbReference type="Proteomes" id="UP000011829"/>
    </source>
</evidence>
<evidence type="ECO:0000313" key="1">
    <source>
        <dbReference type="EMBL" id="AFH21040.1"/>
    </source>
</evidence>
<dbReference type="KEGG" id="vg:18562998"/>
<reference evidence="1 2" key="1">
    <citation type="submission" date="2012-02" db="EMBL/GenBank/DDBJ databases">
        <title>Complete Genome Sequence of Cronobacter sakazakii Bacteriophage CR9.</title>
        <authorList>
            <person name="Shin H."/>
            <person name="Lee J.-H."/>
            <person name="Kim Y."/>
            <person name="Ryu S."/>
        </authorList>
    </citation>
    <scope>NUCLEOTIDE SEQUENCE [LARGE SCALE GENOMIC DNA]</scope>
</reference>
<keyword evidence="2" id="KW-1185">Reference proteome</keyword>
<dbReference type="OrthoDB" id="28492at10239"/>
<dbReference type="RefSeq" id="YP_009015118.1">
    <property type="nucleotide sequence ID" value="NC_023717.1"/>
</dbReference>
<name>M1F3M0_9CAUD</name>
<protein>
    <submittedName>
        <fullName evidence="1">Uncharacterized protein</fullName>
    </submittedName>
</protein>
<dbReference type="Proteomes" id="UP000011829">
    <property type="component" value="Segment"/>
</dbReference>
<sequence length="105" mass="12673">MGAITAIIFFILAVGYAAKLYNRRRWRRKNRMFGYFEYEYNGEIETSRDYGPMQEIDAVGAMNYRQQLGAIITYEKFSPDIEEIHDVIDERQYMHDKRKQRRGYK</sequence>
<organism evidence="1 2">
    <name type="scientific">Cronobacter phage CR9</name>
    <dbReference type="NCBI Taxonomy" id="1162290"/>
    <lineage>
        <taxon>Viruses</taxon>
        <taxon>Duplodnaviria</taxon>
        <taxon>Heunggongvirae</taxon>
        <taxon>Uroviricota</taxon>
        <taxon>Caudoviricetes</taxon>
        <taxon>Vequintavirinae</taxon>
        <taxon>Certrevirus</taxon>
        <taxon>Certrevirus CR9</taxon>
    </lineage>
</organism>
<dbReference type="GeneID" id="18562998"/>
<dbReference type="EMBL" id="JQ691611">
    <property type="protein sequence ID" value="AFH21040.1"/>
    <property type="molecule type" value="Genomic_DNA"/>
</dbReference>
<proteinExistence type="predicted"/>